<feature type="chain" id="PRO_5046079582" evidence="2">
    <location>
        <begin position="26"/>
        <end position="331"/>
    </location>
</feature>
<dbReference type="CDD" id="cd07012">
    <property type="entry name" value="PBP2_Bug_TTT"/>
    <property type="match status" value="1"/>
</dbReference>
<dbReference type="Pfam" id="PF03401">
    <property type="entry name" value="TctC"/>
    <property type="match status" value="1"/>
</dbReference>
<proteinExistence type="inferred from homology"/>
<dbReference type="Gene3D" id="3.40.190.150">
    <property type="entry name" value="Bordetella uptake gene, domain 1"/>
    <property type="match status" value="1"/>
</dbReference>
<dbReference type="RefSeq" id="WP_319845353.1">
    <property type="nucleotide sequence ID" value="NZ_JAXAFJ010000010.1"/>
</dbReference>
<name>A0ABU4RQW5_9HYPH</name>
<reference evidence="3 4" key="1">
    <citation type="submission" date="2023-11" db="EMBL/GenBank/DDBJ databases">
        <authorList>
            <person name="Bao R."/>
        </authorList>
    </citation>
    <scope>NUCLEOTIDE SEQUENCE [LARGE SCALE GENOMIC DNA]</scope>
    <source>
        <strain evidence="3 4">PJ23</strain>
    </source>
</reference>
<gene>
    <name evidence="3" type="ORF">SCD90_14220</name>
</gene>
<feature type="signal peptide" evidence="2">
    <location>
        <begin position="1"/>
        <end position="25"/>
    </location>
</feature>
<sequence>MALVAGLRALGAVAALALTSTAAMAWEPNKPIEIIVPAGAGGASDQMARMIQVAIQKHDLLKVPTAVQLKGGASGGEGLMDMKASPKDAHKFIIAQSSIYTLPFSTKLPFSWKDMTPVAIVAMDEFVLWVNSESEYKTPAAFLEAAKKDPGSFRMGGTGSKREDHIISAALERSGGVKFGYIPYKSGGEAATQLVGKHTEANLNNPSENIATWRAGQVNALCVFDKERMPYTKKVTTDLAWGDIPTCREQGIDFDYTMLRGIFLPKGVTEEQTAFYVDLFKKIVETPEYKAYLEAQALKGVFIAGADMTAFLEKDEALHKDLMSQAGFLAQ</sequence>
<dbReference type="InterPro" id="IPR042100">
    <property type="entry name" value="Bug_dom1"/>
</dbReference>
<evidence type="ECO:0000313" key="3">
    <source>
        <dbReference type="EMBL" id="MDX6807224.1"/>
    </source>
</evidence>
<dbReference type="Gene3D" id="3.40.190.10">
    <property type="entry name" value="Periplasmic binding protein-like II"/>
    <property type="match status" value="1"/>
</dbReference>
<keyword evidence="4" id="KW-1185">Reference proteome</keyword>
<accession>A0ABU4RQW5</accession>
<comment type="caution">
    <text evidence="3">The sequence shown here is derived from an EMBL/GenBank/DDBJ whole genome shotgun (WGS) entry which is preliminary data.</text>
</comment>
<dbReference type="PANTHER" id="PTHR42928:SF1">
    <property type="entry name" value="BLR4371 PROTEIN"/>
    <property type="match status" value="1"/>
</dbReference>
<organism evidence="3 4">
    <name type="scientific">Terrihabitans rhizophilus</name>
    <dbReference type="NCBI Taxonomy" id="3092662"/>
    <lineage>
        <taxon>Bacteria</taxon>
        <taxon>Pseudomonadati</taxon>
        <taxon>Pseudomonadota</taxon>
        <taxon>Alphaproteobacteria</taxon>
        <taxon>Hyphomicrobiales</taxon>
        <taxon>Terrihabitans</taxon>
    </lineage>
</organism>
<dbReference type="InterPro" id="IPR005064">
    <property type="entry name" value="BUG"/>
</dbReference>
<dbReference type="PIRSF" id="PIRSF017082">
    <property type="entry name" value="YflP"/>
    <property type="match status" value="1"/>
</dbReference>
<evidence type="ECO:0000313" key="4">
    <source>
        <dbReference type="Proteomes" id="UP001274321"/>
    </source>
</evidence>
<comment type="similarity">
    <text evidence="1">Belongs to the UPF0065 (bug) family.</text>
</comment>
<evidence type="ECO:0000256" key="1">
    <source>
        <dbReference type="ARBA" id="ARBA00006987"/>
    </source>
</evidence>
<protein>
    <submittedName>
        <fullName evidence="3">Tripartite tricarboxylate transporter substrate-binding protein</fullName>
    </submittedName>
</protein>
<evidence type="ECO:0000256" key="2">
    <source>
        <dbReference type="SAM" id="SignalP"/>
    </source>
</evidence>
<dbReference type="Proteomes" id="UP001274321">
    <property type="component" value="Unassembled WGS sequence"/>
</dbReference>
<keyword evidence="2" id="KW-0732">Signal</keyword>
<dbReference type="EMBL" id="JAXAFJ010000010">
    <property type="protein sequence ID" value="MDX6807224.1"/>
    <property type="molecule type" value="Genomic_DNA"/>
</dbReference>
<dbReference type="PANTHER" id="PTHR42928">
    <property type="entry name" value="TRICARBOXYLATE-BINDING PROTEIN"/>
    <property type="match status" value="1"/>
</dbReference>